<comment type="caution">
    <text evidence="1">The sequence shown here is derived from an EMBL/GenBank/DDBJ whole genome shotgun (WGS) entry which is preliminary data.</text>
</comment>
<dbReference type="EMBL" id="AMZO01000006">
    <property type="protein sequence ID" value="ELR66612.1"/>
    <property type="molecule type" value="Genomic_DNA"/>
</dbReference>
<gene>
    <name evidence="1" type="ORF">C942_04310</name>
</gene>
<protein>
    <submittedName>
        <fullName evidence="1">Uncharacterized protein</fullName>
    </submittedName>
</protein>
<name>L8JGR7_9GAMM</name>
<keyword evidence="2" id="KW-1185">Reference proteome</keyword>
<proteinExistence type="predicted"/>
<dbReference type="PATRIC" id="fig|1056511.3.peg.1139"/>
<organism evidence="1 2">
    <name type="scientific">Photobacterium marinum</name>
    <dbReference type="NCBI Taxonomy" id="1056511"/>
    <lineage>
        <taxon>Bacteria</taxon>
        <taxon>Pseudomonadati</taxon>
        <taxon>Pseudomonadota</taxon>
        <taxon>Gammaproteobacteria</taxon>
        <taxon>Vibrionales</taxon>
        <taxon>Vibrionaceae</taxon>
        <taxon>Photobacterium</taxon>
    </lineage>
</organism>
<dbReference type="AlphaFoldDB" id="L8JGR7"/>
<accession>L8JGR7</accession>
<sequence>MTDTIDELLIFNWLEQIDWIYCYIFALVASQIPFISCG</sequence>
<evidence type="ECO:0000313" key="2">
    <source>
        <dbReference type="Proteomes" id="UP000011134"/>
    </source>
</evidence>
<dbReference type="Proteomes" id="UP000011134">
    <property type="component" value="Unassembled WGS sequence"/>
</dbReference>
<evidence type="ECO:0000313" key="1">
    <source>
        <dbReference type="EMBL" id="ELR66612.1"/>
    </source>
</evidence>
<reference evidence="1 2" key="1">
    <citation type="submission" date="2012-12" db="EMBL/GenBank/DDBJ databases">
        <title>Genome Assembly of Photobacterium sp. AK15.</title>
        <authorList>
            <person name="Khatri I."/>
            <person name="Vaidya B."/>
            <person name="Srinivas T.N.R."/>
            <person name="Subramanian S."/>
            <person name="Pinnaka A."/>
        </authorList>
    </citation>
    <scope>NUCLEOTIDE SEQUENCE [LARGE SCALE GENOMIC DNA]</scope>
    <source>
        <strain evidence="1 2">AK15</strain>
    </source>
</reference>